<dbReference type="RefSeq" id="YP_009807569.1">
    <property type="nucleotide sequence ID" value="NC_048027.1"/>
</dbReference>
<gene>
    <name evidence="1" type="primary">17</name>
    <name evidence="1" type="ORF">SEA_FRYBERGER_17</name>
</gene>
<accession>A0A346FCH1</accession>
<reference evidence="1 2" key="1">
    <citation type="submission" date="2018-06" db="EMBL/GenBank/DDBJ databases">
        <authorList>
            <person name="Searcy Z.E."/>
            <person name="Delesalle V.A."/>
            <person name="Garlena R.A."/>
            <person name="Russell D.A."/>
            <person name="Pope W.H."/>
            <person name="Jacobs-Sera D."/>
            <person name="Hatfull G.F."/>
        </authorList>
    </citation>
    <scope>NUCLEOTIDE SEQUENCE [LARGE SCALE GENOMIC DNA]</scope>
</reference>
<dbReference type="GeneID" id="54998450"/>
<evidence type="ECO:0000313" key="2">
    <source>
        <dbReference type="Proteomes" id="UP000259952"/>
    </source>
</evidence>
<name>A0A346FCH1_9CAUD</name>
<dbReference type="Proteomes" id="UP000259952">
    <property type="component" value="Segment"/>
</dbReference>
<dbReference type="EMBL" id="MH479913">
    <property type="protein sequence ID" value="AXN53435.1"/>
    <property type="molecule type" value="Genomic_DNA"/>
</dbReference>
<keyword evidence="2" id="KW-1185">Reference proteome</keyword>
<evidence type="ECO:0000313" key="1">
    <source>
        <dbReference type="EMBL" id="AXN53435.1"/>
    </source>
</evidence>
<protein>
    <submittedName>
        <fullName evidence="1">Uncharacterized protein</fullName>
    </submittedName>
</protein>
<organism evidence="1 2">
    <name type="scientific">Gordonia phage Fryberger</name>
    <dbReference type="NCBI Taxonomy" id="2250392"/>
    <lineage>
        <taxon>Viruses</taxon>
        <taxon>Duplodnaviria</taxon>
        <taxon>Heunggongvirae</taxon>
        <taxon>Uroviricota</taxon>
        <taxon>Caudoviricetes</taxon>
        <taxon>Ronaldovirus</taxon>
        <taxon>Ronaldovirus fryberger</taxon>
    </lineage>
</organism>
<proteinExistence type="predicted"/>
<sequence>MGGTRKGSLVDTYRDRHDRIWFGDRNNDECLWHAEESDTDMGDMTWIELVSYVGPMRKCCNECMVAERWTGHIHHKMDCSEGRRQ</sequence>
<dbReference type="KEGG" id="vg:54998450"/>